<accession>A0A0E9SLX1</accession>
<dbReference type="EMBL" id="GBXM01066281">
    <property type="protein sequence ID" value="JAH42296.1"/>
    <property type="molecule type" value="Transcribed_RNA"/>
</dbReference>
<reference evidence="2" key="1">
    <citation type="submission" date="2014-11" db="EMBL/GenBank/DDBJ databases">
        <authorList>
            <person name="Amaro Gonzalez C."/>
        </authorList>
    </citation>
    <scope>NUCLEOTIDE SEQUENCE</scope>
</reference>
<protein>
    <recommendedName>
        <fullName evidence="3">Secreted protein</fullName>
    </recommendedName>
</protein>
<proteinExistence type="predicted"/>
<sequence length="78" mass="8938">MQPHSLCTVFLNVLTSLTACSSSQFKSFVLAYRAAIGTAPPPYLPLIFKSFTPAKLICYYYDDDNDSYPSYYYYYNNC</sequence>
<reference evidence="2" key="2">
    <citation type="journal article" date="2015" name="Fish Shellfish Immunol.">
        <title>Early steps in the European eel (Anguilla anguilla)-Vibrio vulnificus interaction in the gills: Role of the RtxA13 toxin.</title>
        <authorList>
            <person name="Callol A."/>
            <person name="Pajuelo D."/>
            <person name="Ebbesson L."/>
            <person name="Teles M."/>
            <person name="MacKenzie S."/>
            <person name="Amaro C."/>
        </authorList>
    </citation>
    <scope>NUCLEOTIDE SEQUENCE</scope>
</reference>
<dbReference type="AlphaFoldDB" id="A0A0E9SLX1"/>
<feature type="chain" id="PRO_5002432275" description="Secreted protein" evidence="1">
    <location>
        <begin position="23"/>
        <end position="78"/>
    </location>
</feature>
<feature type="signal peptide" evidence="1">
    <location>
        <begin position="1"/>
        <end position="22"/>
    </location>
</feature>
<evidence type="ECO:0008006" key="3">
    <source>
        <dbReference type="Google" id="ProtNLM"/>
    </source>
</evidence>
<name>A0A0E9SLX1_ANGAN</name>
<organism evidence="2">
    <name type="scientific">Anguilla anguilla</name>
    <name type="common">European freshwater eel</name>
    <name type="synonym">Muraena anguilla</name>
    <dbReference type="NCBI Taxonomy" id="7936"/>
    <lineage>
        <taxon>Eukaryota</taxon>
        <taxon>Metazoa</taxon>
        <taxon>Chordata</taxon>
        <taxon>Craniata</taxon>
        <taxon>Vertebrata</taxon>
        <taxon>Euteleostomi</taxon>
        <taxon>Actinopterygii</taxon>
        <taxon>Neopterygii</taxon>
        <taxon>Teleostei</taxon>
        <taxon>Anguilliformes</taxon>
        <taxon>Anguillidae</taxon>
        <taxon>Anguilla</taxon>
    </lineage>
</organism>
<keyword evidence="1" id="KW-0732">Signal</keyword>
<evidence type="ECO:0000313" key="2">
    <source>
        <dbReference type="EMBL" id="JAH42296.1"/>
    </source>
</evidence>
<evidence type="ECO:0000256" key="1">
    <source>
        <dbReference type="SAM" id="SignalP"/>
    </source>
</evidence>